<keyword evidence="1" id="KW-0812">Transmembrane</keyword>
<sequence>MRTAISYLIFAGIIFAIMSLAVIQFPSTYYILFGLCESSKEYIAGECKVDTGNWGWCATAASVEKMRQSDCTLRNGLIYFSEAQAHIVHQRMKEKSG</sequence>
<dbReference type="AlphaFoldDB" id="A0A382UZ01"/>
<evidence type="ECO:0000256" key="1">
    <source>
        <dbReference type="SAM" id="Phobius"/>
    </source>
</evidence>
<name>A0A382UZ01_9ZZZZ</name>
<accession>A0A382UZ01</accession>
<dbReference type="EMBL" id="UINC01147529">
    <property type="protein sequence ID" value="SVD38901.1"/>
    <property type="molecule type" value="Genomic_DNA"/>
</dbReference>
<reference evidence="2" key="1">
    <citation type="submission" date="2018-05" db="EMBL/GenBank/DDBJ databases">
        <authorList>
            <person name="Lanie J.A."/>
            <person name="Ng W.-L."/>
            <person name="Kazmierczak K.M."/>
            <person name="Andrzejewski T.M."/>
            <person name="Davidsen T.M."/>
            <person name="Wayne K.J."/>
            <person name="Tettelin H."/>
            <person name="Glass J.I."/>
            <person name="Rusch D."/>
            <person name="Podicherti R."/>
            <person name="Tsui H.-C.T."/>
            <person name="Winkler M.E."/>
        </authorList>
    </citation>
    <scope>NUCLEOTIDE SEQUENCE</scope>
</reference>
<keyword evidence="1" id="KW-0472">Membrane</keyword>
<evidence type="ECO:0000313" key="2">
    <source>
        <dbReference type="EMBL" id="SVD38901.1"/>
    </source>
</evidence>
<protein>
    <submittedName>
        <fullName evidence="2">Uncharacterized protein</fullName>
    </submittedName>
</protein>
<proteinExistence type="predicted"/>
<keyword evidence="1" id="KW-1133">Transmembrane helix</keyword>
<feature type="transmembrane region" description="Helical" evidence="1">
    <location>
        <begin position="7"/>
        <end position="32"/>
    </location>
</feature>
<gene>
    <name evidence="2" type="ORF">METZ01_LOCUS391755</name>
</gene>
<organism evidence="2">
    <name type="scientific">marine metagenome</name>
    <dbReference type="NCBI Taxonomy" id="408172"/>
    <lineage>
        <taxon>unclassified sequences</taxon>
        <taxon>metagenomes</taxon>
        <taxon>ecological metagenomes</taxon>
    </lineage>
</organism>